<accession>A0A6G1KDK5</accession>
<feature type="compositionally biased region" description="Pro residues" evidence="1">
    <location>
        <begin position="7"/>
        <end position="18"/>
    </location>
</feature>
<evidence type="ECO:0000313" key="2">
    <source>
        <dbReference type="EMBL" id="KAF2710929.1"/>
    </source>
</evidence>
<evidence type="ECO:0000313" key="3">
    <source>
        <dbReference type="Proteomes" id="UP000799428"/>
    </source>
</evidence>
<gene>
    <name evidence="2" type="ORF">K504DRAFT_360655</name>
</gene>
<reference evidence="2" key="1">
    <citation type="journal article" date="2020" name="Stud. Mycol.">
        <title>101 Dothideomycetes genomes: a test case for predicting lifestyles and emergence of pathogens.</title>
        <authorList>
            <person name="Haridas S."/>
            <person name="Albert R."/>
            <person name="Binder M."/>
            <person name="Bloem J."/>
            <person name="Labutti K."/>
            <person name="Salamov A."/>
            <person name="Andreopoulos B."/>
            <person name="Baker S."/>
            <person name="Barry K."/>
            <person name="Bills G."/>
            <person name="Bluhm B."/>
            <person name="Cannon C."/>
            <person name="Castanera R."/>
            <person name="Culley D."/>
            <person name="Daum C."/>
            <person name="Ezra D."/>
            <person name="Gonzalez J."/>
            <person name="Henrissat B."/>
            <person name="Kuo A."/>
            <person name="Liang C."/>
            <person name="Lipzen A."/>
            <person name="Lutzoni F."/>
            <person name="Magnuson J."/>
            <person name="Mondo S."/>
            <person name="Nolan M."/>
            <person name="Ohm R."/>
            <person name="Pangilinan J."/>
            <person name="Park H.-J."/>
            <person name="Ramirez L."/>
            <person name="Alfaro M."/>
            <person name="Sun H."/>
            <person name="Tritt A."/>
            <person name="Yoshinaga Y."/>
            <person name="Zwiers L.-H."/>
            <person name="Turgeon B."/>
            <person name="Goodwin S."/>
            <person name="Spatafora J."/>
            <person name="Crous P."/>
            <person name="Grigoriev I."/>
        </authorList>
    </citation>
    <scope>NUCLEOTIDE SEQUENCE</scope>
    <source>
        <strain evidence="2">CBS 279.74</strain>
    </source>
</reference>
<feature type="non-terminal residue" evidence="2">
    <location>
        <position position="110"/>
    </location>
</feature>
<feature type="region of interest" description="Disordered" evidence="1">
    <location>
        <begin position="1"/>
        <end position="21"/>
    </location>
</feature>
<evidence type="ECO:0000256" key="1">
    <source>
        <dbReference type="SAM" id="MobiDB-lite"/>
    </source>
</evidence>
<evidence type="ECO:0008006" key="4">
    <source>
        <dbReference type="Google" id="ProtNLM"/>
    </source>
</evidence>
<keyword evidence="3" id="KW-1185">Reference proteome</keyword>
<organism evidence="2 3">
    <name type="scientific">Pleomassaria siparia CBS 279.74</name>
    <dbReference type="NCBI Taxonomy" id="1314801"/>
    <lineage>
        <taxon>Eukaryota</taxon>
        <taxon>Fungi</taxon>
        <taxon>Dikarya</taxon>
        <taxon>Ascomycota</taxon>
        <taxon>Pezizomycotina</taxon>
        <taxon>Dothideomycetes</taxon>
        <taxon>Pleosporomycetidae</taxon>
        <taxon>Pleosporales</taxon>
        <taxon>Pleomassariaceae</taxon>
        <taxon>Pleomassaria</taxon>
    </lineage>
</organism>
<name>A0A6G1KDK5_9PLEO</name>
<dbReference type="AlphaFoldDB" id="A0A6G1KDK5"/>
<dbReference type="EMBL" id="MU005768">
    <property type="protein sequence ID" value="KAF2710929.1"/>
    <property type="molecule type" value="Genomic_DNA"/>
</dbReference>
<dbReference type="Proteomes" id="UP000799428">
    <property type="component" value="Unassembled WGS sequence"/>
</dbReference>
<protein>
    <recommendedName>
        <fullName evidence="4">F-box domain-containing protein</fullName>
    </recommendedName>
</protein>
<sequence>MSQSAGAPPPPPPPPPPYGKNVDHLPAELLLSIIQYLKINDYVAFALAIYPILRTHGLVPPLSADIYHRIILQPPQQAEPTATHWTLPTELTEEIMSYLEPADRIAFLFS</sequence>
<dbReference type="OrthoDB" id="3882258at2759"/>
<proteinExistence type="predicted"/>